<reference evidence="3 4" key="1">
    <citation type="submission" date="2025-05" db="UniProtKB">
        <authorList>
            <consortium name="RefSeq"/>
        </authorList>
    </citation>
    <scope>IDENTIFICATION</scope>
</reference>
<dbReference type="SUPFAM" id="SSF53383">
    <property type="entry name" value="PLP-dependent transferases"/>
    <property type="match status" value="1"/>
</dbReference>
<dbReference type="InterPro" id="IPR004839">
    <property type="entry name" value="Aminotransferase_I/II_large"/>
</dbReference>
<dbReference type="PANTHER" id="PTHR42858">
    <property type="entry name" value="AMINOTRANSFERASE"/>
    <property type="match status" value="1"/>
</dbReference>
<dbReference type="Gene3D" id="3.40.640.10">
    <property type="entry name" value="Type I PLP-dependent aspartate aminotransferase-like (Major domain)"/>
    <property type="match status" value="1"/>
</dbReference>
<evidence type="ECO:0000313" key="8">
    <source>
        <dbReference type="RefSeq" id="XP_014681265.1"/>
    </source>
</evidence>
<keyword evidence="2" id="KW-1185">Reference proteome</keyword>
<feature type="domain" description="Aminotransferase class I/classII large" evidence="1">
    <location>
        <begin position="20"/>
        <end position="192"/>
    </location>
</feature>
<evidence type="ECO:0000259" key="1">
    <source>
        <dbReference type="Pfam" id="PF00155"/>
    </source>
</evidence>
<dbReference type="InterPro" id="IPR015421">
    <property type="entry name" value="PyrdxlP-dep_Trfase_major"/>
</dbReference>
<dbReference type="InterPro" id="IPR015422">
    <property type="entry name" value="PyrdxlP-dep_Trfase_small"/>
</dbReference>
<dbReference type="Proteomes" id="UP000695022">
    <property type="component" value="Unplaced"/>
</dbReference>
<dbReference type="GeneID" id="106821107"/>
<accession>A0ABM1F9Z4</accession>
<dbReference type="RefSeq" id="XP_014681264.1">
    <property type="nucleotide sequence ID" value="XM_014825778.1"/>
</dbReference>
<evidence type="ECO:0000313" key="5">
    <source>
        <dbReference type="RefSeq" id="XP_014681262.1"/>
    </source>
</evidence>
<dbReference type="InterPro" id="IPR015424">
    <property type="entry name" value="PyrdxlP-dep_Trfase"/>
</dbReference>
<dbReference type="RefSeq" id="XP_014681262.1">
    <property type="nucleotide sequence ID" value="XM_014825776.1"/>
</dbReference>
<evidence type="ECO:0000313" key="3">
    <source>
        <dbReference type="RefSeq" id="XP_014681260.1"/>
    </source>
</evidence>
<sequence>MEGDILYKSQLDENGCNKADEMYLNVGTPDNDALRRSVKMMATATKHRMKIEESEGNLFQYGPVRGDYRFRENLAKFLTDHYQDTVIREDLFVTAGATMGLAYLTTRLFPTGSTIFVENPTYYIAISVLRDELGMNIVPVFSKNGAIDVEAFEHQLESAGLESYVPTLARPFSSMLYLVSTFNNPTGISCPPGNHNHGCVGVSMSHMWRC</sequence>
<dbReference type="Pfam" id="PF00155">
    <property type="entry name" value="Aminotran_1_2"/>
    <property type="match status" value="1"/>
</dbReference>
<dbReference type="RefSeq" id="XP_014681260.1">
    <property type="nucleotide sequence ID" value="XM_014825774.1"/>
</dbReference>
<name>A0ABM1F9Z4_PRICU</name>
<evidence type="ECO:0000313" key="6">
    <source>
        <dbReference type="RefSeq" id="XP_014681263.1"/>
    </source>
</evidence>
<dbReference type="RefSeq" id="XP_014681265.1">
    <property type="nucleotide sequence ID" value="XM_014825779.1"/>
</dbReference>
<evidence type="ECO:0000313" key="7">
    <source>
        <dbReference type="RefSeq" id="XP_014681264.1"/>
    </source>
</evidence>
<dbReference type="RefSeq" id="XP_014681261.1">
    <property type="nucleotide sequence ID" value="XM_014825775.1"/>
</dbReference>
<evidence type="ECO:0000313" key="4">
    <source>
        <dbReference type="RefSeq" id="XP_014681261.1"/>
    </source>
</evidence>
<organism evidence="2 8">
    <name type="scientific">Priapulus caudatus</name>
    <name type="common">Priapulid worm</name>
    <dbReference type="NCBI Taxonomy" id="37621"/>
    <lineage>
        <taxon>Eukaryota</taxon>
        <taxon>Metazoa</taxon>
        <taxon>Ecdysozoa</taxon>
        <taxon>Scalidophora</taxon>
        <taxon>Priapulida</taxon>
        <taxon>Priapulimorpha</taxon>
        <taxon>Priapulimorphida</taxon>
        <taxon>Priapulidae</taxon>
        <taxon>Priapulus</taxon>
    </lineage>
</organism>
<proteinExistence type="predicted"/>
<dbReference type="Gene3D" id="3.90.1150.10">
    <property type="entry name" value="Aspartate Aminotransferase, domain 1"/>
    <property type="match status" value="1"/>
</dbReference>
<evidence type="ECO:0000313" key="2">
    <source>
        <dbReference type="Proteomes" id="UP000695022"/>
    </source>
</evidence>
<gene>
    <name evidence="3 4 5 6 7 8" type="primary">LOC106821107</name>
</gene>
<dbReference type="RefSeq" id="XP_014681263.1">
    <property type="nucleotide sequence ID" value="XM_014825777.1"/>
</dbReference>
<protein>
    <submittedName>
        <fullName evidence="3 4">Uncharacterized protein LOC106821107</fullName>
    </submittedName>
</protein>
<dbReference type="PANTHER" id="PTHR42858:SF1">
    <property type="entry name" value="LD15494P"/>
    <property type="match status" value="1"/>
</dbReference>